<organism evidence="1 2">
    <name type="scientific">Forsythia ovata</name>
    <dbReference type="NCBI Taxonomy" id="205694"/>
    <lineage>
        <taxon>Eukaryota</taxon>
        <taxon>Viridiplantae</taxon>
        <taxon>Streptophyta</taxon>
        <taxon>Embryophyta</taxon>
        <taxon>Tracheophyta</taxon>
        <taxon>Spermatophyta</taxon>
        <taxon>Magnoliopsida</taxon>
        <taxon>eudicotyledons</taxon>
        <taxon>Gunneridae</taxon>
        <taxon>Pentapetalae</taxon>
        <taxon>asterids</taxon>
        <taxon>lamiids</taxon>
        <taxon>Lamiales</taxon>
        <taxon>Oleaceae</taxon>
        <taxon>Forsythieae</taxon>
        <taxon>Forsythia</taxon>
    </lineage>
</organism>
<accession>A0ABD1WHV3</accession>
<evidence type="ECO:0000313" key="1">
    <source>
        <dbReference type="EMBL" id="KAL2549270.1"/>
    </source>
</evidence>
<comment type="caution">
    <text evidence="1">The sequence shown here is derived from an EMBL/GenBank/DDBJ whole genome shotgun (WGS) entry which is preliminary data.</text>
</comment>
<keyword evidence="2" id="KW-1185">Reference proteome</keyword>
<dbReference type="Proteomes" id="UP001604277">
    <property type="component" value="Unassembled WGS sequence"/>
</dbReference>
<dbReference type="EMBL" id="JBFOLJ010000003">
    <property type="protein sequence ID" value="KAL2549270.1"/>
    <property type="molecule type" value="Genomic_DNA"/>
</dbReference>
<name>A0ABD1WHV3_9LAMI</name>
<dbReference type="AlphaFoldDB" id="A0ABD1WHV3"/>
<evidence type="ECO:0000313" key="2">
    <source>
        <dbReference type="Proteomes" id="UP001604277"/>
    </source>
</evidence>
<protein>
    <submittedName>
        <fullName evidence="1">Uncharacterized protein</fullName>
    </submittedName>
</protein>
<gene>
    <name evidence="1" type="ORF">Fot_10800</name>
</gene>
<sequence>MAVSTKSNSSIIINPSFQGVHHLQTWADENVERITDLVAKKSYMTPSMLIKMRPPAKHQLIQIKDIPNFISGQDDRSISHAIRSSIDEDCFVYIRATKKETGGVQVKYDAVFLLHSTNELDTPMCCENTSNSSFVSRKDDLSWRKDNKGIVTPVKRTLF</sequence>
<reference evidence="2" key="1">
    <citation type="submission" date="2024-07" db="EMBL/GenBank/DDBJ databases">
        <title>Two chromosome-level genome assemblies of Korean endemic species Abeliophyllum distichum and Forsythia ovata (Oleaceae).</title>
        <authorList>
            <person name="Jang H."/>
        </authorList>
    </citation>
    <scope>NUCLEOTIDE SEQUENCE [LARGE SCALE GENOMIC DNA]</scope>
</reference>
<proteinExistence type="predicted"/>